<evidence type="ECO:0000256" key="1">
    <source>
        <dbReference type="SAM" id="SignalP"/>
    </source>
</evidence>
<gene>
    <name evidence="2" type="ORF">H2LOC_002700</name>
</gene>
<dbReference type="InterPro" id="IPR022519">
    <property type="entry name" value="Gloeo/Verruco_rpt"/>
</dbReference>
<reference evidence="2 3" key="1">
    <citation type="submission" date="2019-11" db="EMBL/GenBank/DDBJ databases">
        <title>The genome sequence of Methylocystis heyeri.</title>
        <authorList>
            <person name="Oshkin I.Y."/>
            <person name="Miroshnikov K."/>
            <person name="Dedysh S.N."/>
        </authorList>
    </citation>
    <scope>NUCLEOTIDE SEQUENCE [LARGE SCALE GENOMIC DNA]</scope>
    <source>
        <strain evidence="2 3">H2</strain>
    </source>
</reference>
<dbReference type="Gene3D" id="2.20.25.650">
    <property type="entry name" value="Tachylectin-2-like"/>
    <property type="match status" value="1"/>
</dbReference>
<evidence type="ECO:0008006" key="4">
    <source>
        <dbReference type="Google" id="ProtNLM"/>
    </source>
</evidence>
<name>A0A6B8KE20_9HYPH</name>
<dbReference type="NCBIfam" id="TIGR03803">
    <property type="entry name" value="Gloeo_Verruco"/>
    <property type="match status" value="3"/>
</dbReference>
<keyword evidence="3" id="KW-1185">Reference proteome</keyword>
<organism evidence="2 3">
    <name type="scientific">Methylocystis heyeri</name>
    <dbReference type="NCBI Taxonomy" id="391905"/>
    <lineage>
        <taxon>Bacteria</taxon>
        <taxon>Pseudomonadati</taxon>
        <taxon>Pseudomonadota</taxon>
        <taxon>Alphaproteobacteria</taxon>
        <taxon>Hyphomicrobiales</taxon>
        <taxon>Methylocystaceae</taxon>
        <taxon>Methylocystis</taxon>
    </lineage>
</organism>
<feature type="signal peptide" evidence="1">
    <location>
        <begin position="1"/>
        <end position="24"/>
    </location>
</feature>
<sequence length="469" mass="47520">MSIFKAARFALAAGLSLSATFASAQVYGRPPTATGGIPSGRTTIYGFAGGTDAATPKYVKLAIDSQGALYGTSAYGGANNLGTVFRLTPPGPGQTKWTETVLYSFAGGSDLANPQAGVVMDTSGALYGAWGGLVYKLTPPGPSCAPTAPNLWCETILYNQAVSPEAVPDSPLIFDSQGALYGISWIAIVGVFAGVTPTEQDFALVTKLSPPGPNCAPVAPNLWCAASLASFDMRAGSIANLPSIALVMDSAGALYGTTPIGGAGGYGTVFKATPPGPNCTPTAPFPWCGSVLYNFFGADGQTPAAELTIDSSGNLYGTTLSNVFKLTPPGQDCRPISQNLWCETTLYAFTDPLGGSASQAGVTMIGGALYGTASQGGSAGNGVLFQLRPPVPPSTKWTENVLYNFSGGADGGNPLGGVIFGPTDFGFGAAIYGVTATGGPAGKGVVYQLQCKPQTGEIYGGAQHVVCAQ</sequence>
<keyword evidence="1" id="KW-0732">Signal</keyword>
<evidence type="ECO:0000313" key="3">
    <source>
        <dbReference type="Proteomes" id="UP000309061"/>
    </source>
</evidence>
<dbReference type="AlphaFoldDB" id="A0A6B8KE20"/>
<dbReference type="KEGG" id="mhey:H2LOC_002700"/>
<dbReference type="OrthoDB" id="7432613at2"/>
<dbReference type="Proteomes" id="UP000309061">
    <property type="component" value="Chromosome"/>
</dbReference>
<protein>
    <recommendedName>
        <fullName evidence="4">NHL repeat containing protein</fullName>
    </recommendedName>
</protein>
<proteinExistence type="predicted"/>
<dbReference type="EMBL" id="CP046052">
    <property type="protein sequence ID" value="QGM44683.1"/>
    <property type="molecule type" value="Genomic_DNA"/>
</dbReference>
<feature type="chain" id="PRO_5025653118" description="NHL repeat containing protein" evidence="1">
    <location>
        <begin position="25"/>
        <end position="469"/>
    </location>
</feature>
<dbReference type="RefSeq" id="WP_136494979.1">
    <property type="nucleotide sequence ID" value="NZ_CP046052.1"/>
</dbReference>
<evidence type="ECO:0000313" key="2">
    <source>
        <dbReference type="EMBL" id="QGM44683.1"/>
    </source>
</evidence>
<accession>A0A6B8KE20</accession>